<proteinExistence type="predicted"/>
<name>A0ABV6IZW1_9PROT</name>
<organism evidence="2 3">
    <name type="scientific">Muricoccus vinaceus</name>
    <dbReference type="NCBI Taxonomy" id="424704"/>
    <lineage>
        <taxon>Bacteria</taxon>
        <taxon>Pseudomonadati</taxon>
        <taxon>Pseudomonadota</taxon>
        <taxon>Alphaproteobacteria</taxon>
        <taxon>Acetobacterales</taxon>
        <taxon>Roseomonadaceae</taxon>
        <taxon>Muricoccus</taxon>
    </lineage>
</organism>
<dbReference type="SUPFAM" id="SSF52540">
    <property type="entry name" value="P-loop containing nucleoside triphosphate hydrolases"/>
    <property type="match status" value="1"/>
</dbReference>
<dbReference type="PIRSF" id="PIRSF009320">
    <property type="entry name" value="Nuc_binding_HP_1000"/>
    <property type="match status" value="1"/>
</dbReference>
<protein>
    <submittedName>
        <fullName evidence="2">AAA family ATPase</fullName>
    </submittedName>
</protein>
<sequence length="220" mass="22571">MPAIIALVSQKGGVSKSTLSRALAVEAARAGLSVRIGDLDASQRSTADWHADREAAGLEPSVGTQVYRSAAAAITDADKVPDLDLLVLDGPARADVETLAIARAANLVVLPTGAGLDDLRPAVRVANGLVEKGVPAGRLLFALSRIGTDAEADAARSYLEDAGYLVAAGYVPERPAFRAARNGGLAITEVRYESLRKAAEGVIQSVIDAAMTAAEGGEAV</sequence>
<dbReference type="InterPro" id="IPR002586">
    <property type="entry name" value="CobQ/CobB/MinD/ParA_Nub-bd_dom"/>
</dbReference>
<evidence type="ECO:0000259" key="1">
    <source>
        <dbReference type="Pfam" id="PF01656"/>
    </source>
</evidence>
<dbReference type="PANTHER" id="PTHR13696">
    <property type="entry name" value="P-LOOP CONTAINING NUCLEOSIDE TRIPHOSPHATE HYDROLASE"/>
    <property type="match status" value="1"/>
</dbReference>
<feature type="domain" description="CobQ/CobB/MinD/ParA nucleotide binding" evidence="1">
    <location>
        <begin position="5"/>
        <end position="180"/>
    </location>
</feature>
<dbReference type="InterPro" id="IPR027417">
    <property type="entry name" value="P-loop_NTPase"/>
</dbReference>
<dbReference type="Proteomes" id="UP001589789">
    <property type="component" value="Unassembled WGS sequence"/>
</dbReference>
<dbReference type="CDD" id="cd02042">
    <property type="entry name" value="ParAB_family"/>
    <property type="match status" value="1"/>
</dbReference>
<dbReference type="RefSeq" id="WP_377056261.1">
    <property type="nucleotide sequence ID" value="NZ_JBHLVZ010000094.1"/>
</dbReference>
<dbReference type="Pfam" id="PF01656">
    <property type="entry name" value="CbiA"/>
    <property type="match status" value="1"/>
</dbReference>
<evidence type="ECO:0000313" key="2">
    <source>
        <dbReference type="EMBL" id="MFC0389153.1"/>
    </source>
</evidence>
<dbReference type="EMBL" id="JBHLVZ010000094">
    <property type="protein sequence ID" value="MFC0389153.1"/>
    <property type="molecule type" value="Genomic_DNA"/>
</dbReference>
<accession>A0ABV6IZW1</accession>
<comment type="caution">
    <text evidence="2">The sequence shown here is derived from an EMBL/GenBank/DDBJ whole genome shotgun (WGS) entry which is preliminary data.</text>
</comment>
<reference evidence="2 3" key="1">
    <citation type="submission" date="2024-09" db="EMBL/GenBank/DDBJ databases">
        <authorList>
            <person name="Sun Q."/>
            <person name="Mori K."/>
        </authorList>
    </citation>
    <scope>NUCLEOTIDE SEQUENCE [LARGE SCALE GENOMIC DNA]</scope>
    <source>
        <strain evidence="2 3">CCM 7468</strain>
    </source>
</reference>
<gene>
    <name evidence="2" type="ORF">ACFFIC_26910</name>
</gene>
<dbReference type="PANTHER" id="PTHR13696:SF99">
    <property type="entry name" value="COBYRINIC ACID AC-DIAMIDE SYNTHASE"/>
    <property type="match status" value="1"/>
</dbReference>
<dbReference type="InterPro" id="IPR050678">
    <property type="entry name" value="DNA_Partitioning_ATPase"/>
</dbReference>
<dbReference type="Gene3D" id="3.40.50.300">
    <property type="entry name" value="P-loop containing nucleotide triphosphate hydrolases"/>
    <property type="match status" value="1"/>
</dbReference>
<evidence type="ECO:0000313" key="3">
    <source>
        <dbReference type="Proteomes" id="UP001589789"/>
    </source>
</evidence>
<keyword evidence="3" id="KW-1185">Reference proteome</keyword>